<feature type="region of interest" description="Disordered" evidence="8">
    <location>
        <begin position="278"/>
        <end position="307"/>
    </location>
</feature>
<feature type="transmembrane region" description="Helical" evidence="9">
    <location>
        <begin position="128"/>
        <end position="148"/>
    </location>
</feature>
<dbReference type="InterPro" id="IPR000276">
    <property type="entry name" value="GPCR_Rhodpsn"/>
</dbReference>
<dbReference type="SUPFAM" id="SSF81321">
    <property type="entry name" value="Family A G protein-coupled receptor-like"/>
    <property type="match status" value="1"/>
</dbReference>
<keyword evidence="12" id="KW-1185">Reference proteome</keyword>
<dbReference type="Proteomes" id="UP000887568">
    <property type="component" value="Unplaced"/>
</dbReference>
<feature type="transmembrane region" description="Helical" evidence="9">
    <location>
        <begin position="52"/>
        <end position="78"/>
    </location>
</feature>
<dbReference type="EnsemblMetazoa" id="XM_038205143.1">
    <property type="protein sequence ID" value="XP_038061071.1"/>
    <property type="gene ID" value="LOC119731858"/>
</dbReference>
<feature type="transmembrane region" description="Helical" evidence="9">
    <location>
        <begin position="15"/>
        <end position="40"/>
    </location>
</feature>
<feature type="transmembrane region" description="Helical" evidence="9">
    <location>
        <begin position="90"/>
        <end position="108"/>
    </location>
</feature>
<dbReference type="PRINTS" id="PR00237">
    <property type="entry name" value="GPCRRHODOPSN"/>
</dbReference>
<dbReference type="GO" id="GO:0016020">
    <property type="term" value="C:membrane"/>
    <property type="evidence" value="ECO:0007669"/>
    <property type="project" value="UniProtKB-SubCell"/>
</dbReference>
<evidence type="ECO:0000256" key="5">
    <source>
        <dbReference type="ARBA" id="ARBA00023136"/>
    </source>
</evidence>
<sequence length="395" mass="44172">MNETDSALCPIGGSIIHISLCSLVILLGVPGNCLIIRVYWTKSRKTSTHVLIMGLAWADLFACSLLIHAIVSNCIFGIGDTPTSLRILRYFLLSSVIVSVHMTSLIAFDRYDCVCRSKRRFFNHRRAVVAVLIAPIHSMAISSIYLVVLVNPSIVAPLVLCAVQIIFYTTALALIIVCYGTVYRTIRNHVKSGIGDERTNNRPRHTTLRQRKLAFVERESDDRVNSISLLAAAVKPNADTCEVQSVTDNIEHKLTDDTSSTSPATIRAKHSGFTRLKRTKSLRSRSDSGAPSAFGSKIPPPVSTSSNKVLQRKTTRMLLVTSVVFLLSWVPYWVYIASILARIQEVEFSDEANYALEKFAYIKYLNSAVNPIIYSLANRRFRKDCNDLFKKYRCC</sequence>
<keyword evidence="3 9" id="KW-1133">Transmembrane helix</keyword>
<keyword evidence="4" id="KW-0297">G-protein coupled receptor</keyword>
<proteinExistence type="predicted"/>
<reference evidence="11" key="1">
    <citation type="submission" date="2022-11" db="UniProtKB">
        <authorList>
            <consortium name="EnsemblMetazoa"/>
        </authorList>
    </citation>
    <scope>IDENTIFICATION</scope>
</reference>
<evidence type="ECO:0000256" key="3">
    <source>
        <dbReference type="ARBA" id="ARBA00022989"/>
    </source>
</evidence>
<evidence type="ECO:0000313" key="11">
    <source>
        <dbReference type="EnsemblMetazoa" id="XP_038061071.1"/>
    </source>
</evidence>
<dbReference type="InterPro" id="IPR017452">
    <property type="entry name" value="GPCR_Rhodpsn_7TM"/>
</dbReference>
<feature type="domain" description="G-protein coupled receptors family 1 profile" evidence="10">
    <location>
        <begin position="31"/>
        <end position="374"/>
    </location>
</feature>
<feature type="transmembrane region" description="Helical" evidence="9">
    <location>
        <begin position="317"/>
        <end position="335"/>
    </location>
</feature>
<evidence type="ECO:0000256" key="6">
    <source>
        <dbReference type="ARBA" id="ARBA00023170"/>
    </source>
</evidence>
<keyword evidence="5 9" id="KW-0472">Membrane</keyword>
<evidence type="ECO:0000256" key="4">
    <source>
        <dbReference type="ARBA" id="ARBA00023040"/>
    </source>
</evidence>
<protein>
    <recommendedName>
        <fullName evidence="10">G-protein coupled receptors family 1 profile domain-containing protein</fullName>
    </recommendedName>
</protein>
<dbReference type="SMART" id="SM01381">
    <property type="entry name" value="7TM_GPCR_Srsx"/>
    <property type="match status" value="1"/>
</dbReference>
<evidence type="ECO:0000259" key="10">
    <source>
        <dbReference type="PROSITE" id="PS50262"/>
    </source>
</evidence>
<dbReference type="GeneID" id="119731858"/>
<dbReference type="OMA" id="CEITVEF"/>
<dbReference type="PANTHER" id="PTHR24238">
    <property type="entry name" value="G-PROTEIN COUPLED RECEPTOR"/>
    <property type="match status" value="1"/>
</dbReference>
<comment type="subcellular location">
    <subcellularLocation>
        <location evidence="1">Membrane</location>
        <topology evidence="1">Multi-pass membrane protein</topology>
    </subcellularLocation>
</comment>
<keyword evidence="2 9" id="KW-0812">Transmembrane</keyword>
<keyword evidence="6" id="KW-0675">Receptor</keyword>
<name>A0A914AC75_PATMI</name>
<dbReference type="Pfam" id="PF00001">
    <property type="entry name" value="7tm_1"/>
    <property type="match status" value="1"/>
</dbReference>
<dbReference type="PROSITE" id="PS50262">
    <property type="entry name" value="G_PROTEIN_RECEP_F1_2"/>
    <property type="match status" value="1"/>
</dbReference>
<evidence type="ECO:0000256" key="2">
    <source>
        <dbReference type="ARBA" id="ARBA00022692"/>
    </source>
</evidence>
<dbReference type="CDD" id="cd00637">
    <property type="entry name" value="7tm_classA_rhodopsin-like"/>
    <property type="match status" value="1"/>
</dbReference>
<evidence type="ECO:0000313" key="12">
    <source>
        <dbReference type="Proteomes" id="UP000887568"/>
    </source>
</evidence>
<feature type="transmembrane region" description="Helical" evidence="9">
    <location>
        <begin position="154"/>
        <end position="182"/>
    </location>
</feature>
<evidence type="ECO:0000256" key="7">
    <source>
        <dbReference type="ARBA" id="ARBA00023224"/>
    </source>
</evidence>
<evidence type="ECO:0000256" key="8">
    <source>
        <dbReference type="SAM" id="MobiDB-lite"/>
    </source>
</evidence>
<dbReference type="Gene3D" id="1.20.1070.10">
    <property type="entry name" value="Rhodopsin 7-helix transmembrane proteins"/>
    <property type="match status" value="1"/>
</dbReference>
<accession>A0A914AC75</accession>
<organism evidence="11 12">
    <name type="scientific">Patiria miniata</name>
    <name type="common">Bat star</name>
    <name type="synonym">Asterina miniata</name>
    <dbReference type="NCBI Taxonomy" id="46514"/>
    <lineage>
        <taxon>Eukaryota</taxon>
        <taxon>Metazoa</taxon>
        <taxon>Echinodermata</taxon>
        <taxon>Eleutherozoa</taxon>
        <taxon>Asterozoa</taxon>
        <taxon>Asteroidea</taxon>
        <taxon>Valvatacea</taxon>
        <taxon>Valvatida</taxon>
        <taxon>Asterinidae</taxon>
        <taxon>Patiria</taxon>
    </lineage>
</organism>
<evidence type="ECO:0000256" key="9">
    <source>
        <dbReference type="SAM" id="Phobius"/>
    </source>
</evidence>
<dbReference type="RefSeq" id="XP_038061071.1">
    <property type="nucleotide sequence ID" value="XM_038205143.1"/>
</dbReference>
<dbReference type="GO" id="GO:0004930">
    <property type="term" value="F:G protein-coupled receptor activity"/>
    <property type="evidence" value="ECO:0007669"/>
    <property type="project" value="UniProtKB-KW"/>
</dbReference>
<keyword evidence="7" id="KW-0807">Transducer</keyword>
<dbReference type="OrthoDB" id="6109871at2759"/>
<dbReference type="AlphaFoldDB" id="A0A914AC75"/>
<dbReference type="PANTHER" id="PTHR24238:SF47">
    <property type="entry name" value="ECDYSTEROIDS_DOPAMINE RECEPTOR-RELATED"/>
    <property type="match status" value="1"/>
</dbReference>
<evidence type="ECO:0000256" key="1">
    <source>
        <dbReference type="ARBA" id="ARBA00004141"/>
    </source>
</evidence>